<feature type="transmembrane region" description="Helical" evidence="1">
    <location>
        <begin position="79"/>
        <end position="99"/>
    </location>
</feature>
<keyword evidence="3" id="KW-1185">Reference proteome</keyword>
<dbReference type="OrthoDB" id="4998316at2"/>
<evidence type="ECO:0000313" key="2">
    <source>
        <dbReference type="EMBL" id="AKJ29734.1"/>
    </source>
</evidence>
<protein>
    <submittedName>
        <fullName evidence="2">Integral membrane protein</fullName>
    </submittedName>
</protein>
<organism evidence="2 3">
    <name type="scientific">Caldimonas brevitalea</name>
    <dbReference type="NCBI Taxonomy" id="413882"/>
    <lineage>
        <taxon>Bacteria</taxon>
        <taxon>Pseudomonadati</taxon>
        <taxon>Pseudomonadota</taxon>
        <taxon>Betaproteobacteria</taxon>
        <taxon>Burkholderiales</taxon>
        <taxon>Sphaerotilaceae</taxon>
        <taxon>Caldimonas</taxon>
    </lineage>
</organism>
<dbReference type="EMBL" id="CP011371">
    <property type="protein sequence ID" value="AKJ29734.1"/>
    <property type="molecule type" value="Genomic_DNA"/>
</dbReference>
<dbReference type="AlphaFoldDB" id="A0A0G3BJT9"/>
<dbReference type="Pfam" id="PF11067">
    <property type="entry name" value="DUF2868"/>
    <property type="match status" value="1"/>
</dbReference>
<feature type="transmembrane region" description="Helical" evidence="1">
    <location>
        <begin position="111"/>
        <end position="130"/>
    </location>
</feature>
<reference evidence="2 3" key="1">
    <citation type="submission" date="2015-05" db="EMBL/GenBank/DDBJ databases">
        <authorList>
            <person name="Tang B."/>
            <person name="Yu Y."/>
        </authorList>
    </citation>
    <scope>NUCLEOTIDE SEQUENCE [LARGE SCALE GENOMIC DNA]</scope>
    <source>
        <strain evidence="2 3">DSM 7029</strain>
    </source>
</reference>
<evidence type="ECO:0000256" key="1">
    <source>
        <dbReference type="SAM" id="Phobius"/>
    </source>
</evidence>
<proteinExistence type="predicted"/>
<keyword evidence="1" id="KW-0472">Membrane</keyword>
<keyword evidence="1" id="KW-1133">Transmembrane helix</keyword>
<name>A0A0G3BJT9_9BURK</name>
<gene>
    <name evidence="2" type="ORF">AAW51_3043</name>
</gene>
<feature type="transmembrane region" description="Helical" evidence="1">
    <location>
        <begin position="270"/>
        <end position="294"/>
    </location>
</feature>
<evidence type="ECO:0000313" key="3">
    <source>
        <dbReference type="Proteomes" id="UP000035352"/>
    </source>
</evidence>
<dbReference type="KEGG" id="pbh:AAW51_3043"/>
<dbReference type="RefSeq" id="WP_047195278.1">
    <property type="nucleotide sequence ID" value="NZ_CP011371.1"/>
</dbReference>
<sequence length="470" mass="50157">MTESDASQLLLIRAHEDPLTPPWSEADALWASREARRLEGEAAPPERVLVRRGALAVERLGERSAQVPAALHAVRPSPLWTAAALGLALLVGLAGNAIGPSQRINILAPPLLALLVWNLLVYVGLVWATLRRGAKQGGPLRLAVASLAGWVGPMARWLHRAGVPPPLRRYAEAWWHASRPLQAARLAAVLHAAAAMVAIGAVSGLYLRGLAFEYRAAWDSTFLAPEAVEGLLRLVLTPAARLGDIELPAAAELAELRASSGGGENAARWIHLYAITLACAVAVPRLLLAGWAALRARGLARRFPLSLDDRYFSRLVGVVGRGETVAARVFPYSYQVGPALLGPLQQHLREALGGEVVLTLAPSVPLGGEDEPARWQAGTAGDGVTIALFPLTATPERENHGAFVQALAGRGGGSRQVVVVVDESGFRQRFPTDTKRLEQRRAAWQSVLAETGHEGLFVDLAAQPLEEPTP</sequence>
<dbReference type="Proteomes" id="UP000035352">
    <property type="component" value="Chromosome"/>
</dbReference>
<keyword evidence="1" id="KW-0812">Transmembrane</keyword>
<dbReference type="STRING" id="413882.AAW51_3043"/>
<accession>A0A0G3BJT9</accession>
<dbReference type="InterPro" id="IPR021296">
    <property type="entry name" value="DUF2868"/>
</dbReference>
<feature type="transmembrane region" description="Helical" evidence="1">
    <location>
        <begin position="186"/>
        <end position="207"/>
    </location>
</feature>
<dbReference type="PATRIC" id="fig|413882.6.peg.3177"/>